<dbReference type="EMBL" id="JAACNO010000881">
    <property type="protein sequence ID" value="KAF4144212.1"/>
    <property type="molecule type" value="Genomic_DNA"/>
</dbReference>
<evidence type="ECO:0000313" key="3">
    <source>
        <dbReference type="EMBL" id="KAF4144212.1"/>
    </source>
</evidence>
<gene>
    <name evidence="3" type="ORF">GN958_ATG06533</name>
</gene>
<evidence type="ECO:0000313" key="4">
    <source>
        <dbReference type="Proteomes" id="UP000704712"/>
    </source>
</evidence>
<dbReference type="InterPro" id="IPR011989">
    <property type="entry name" value="ARM-like"/>
</dbReference>
<dbReference type="PROSITE" id="PS50176">
    <property type="entry name" value="ARM_REPEAT"/>
    <property type="match status" value="1"/>
</dbReference>
<dbReference type="PANTHER" id="PTHR15599">
    <property type="entry name" value="RTDR1"/>
    <property type="match status" value="1"/>
</dbReference>
<dbReference type="InterPro" id="IPR042856">
    <property type="entry name" value="RSP14"/>
</dbReference>
<name>A0A8S9UYD8_PHYIN</name>
<dbReference type="InterPro" id="IPR016024">
    <property type="entry name" value="ARM-type_fold"/>
</dbReference>
<dbReference type="SUPFAM" id="SSF48371">
    <property type="entry name" value="ARM repeat"/>
    <property type="match status" value="5"/>
</dbReference>
<sequence length="1871" mass="203701">MAEPSHSRVPGSTLAFKSPSRQSLEPMLEMSSPQRRRDYFVTDDSDDHVPCVKPQLQRKLPFQYQGDVFAQRGEYTDAGLYMSRLPASRKEKQPLSARAGANYKLHPVKLSPVTTVKAASQLQTAQNNPPVSTPTVSAVNSNKPSQKSNRKRQYAIAVEAMAANRALHGTLLNDNVVPSVMALCRSKDVATLGACVATLGHLSCEPEGRSILLSHNALPLLSALALSSAHTHEKLLLPNCVGTLANLTIEDGSESGFIKEKALDCLIKQRRTSALAERACTFAMFNLSCPQYAYPRVDDAVHALAEHGKDARDRETLSRAVYNLACTRMNHIKLVEPEVVAILRLLISCQQSEAARLNGLAALWHLVESGACRRALVRTGDCVRVVVEELPRLGLAASDEYVVCTLTTLVSLTRETNARELMGNAGALDALASLGTGVKRRPTVLLLIYRLIAILLSAPGNIRAVSERVVQFLLAFQHEHEDGTTATSATAKSRYVLFALASILSWNQPEDPTVSSGQHNIDLSIQSIPLELDELLDAPQLLEQIYRHVGYSEFPHDSARMRLQMVILYNLSFRYPKADVARLAHERLSQVGANSKNRHILNLLGGSFFSLCMEYEVHRLLLAAAYAATDEKGNFLLQRLARDGDVEAQSMCLNTVCILFDGRSLSRDELLRLIDHIFPVVVEVCTDKDQTKNTDSESSDHAALRAACAACLTRFASVAEYRLAMVERGLLDALAVLAGSDDDETLRLCVHTYALLSQDRAVGAALLRGGVIKALTLLAAAPEEVVRRACAVTLCNLSSEAAHVEDLVRLGALRALLVLACVKSNDPETRRVCLKAVLNLLRLSKPTVMQRLCDDGLLWAFGMFTDAMEPRDYAILSDAFCLLAQHSSARAGLIAKPSTVASLVQILEYDVVCSTKVTVLKGLLNLLADPNSAALLLLIGVLPRLVAFVETEKQPEVCEIVVELLVLIFQNSMPDNDAAAGAYAEPAPMRTITYLVHVAEQEELHRSDESTTKGASCAQSCAVLLHLLSLHEFTRPALLVAHPPLGTALPVLLLQAKGATQTLLLRCLYNLTCDAELLSRIPLNVCIPALKTALATQETMDTLTETLEDELEVFALCAGILRNTSTSTHCHEVLSSETATMLLCELFTVGGKVCRENVALATCNLLFGRVNSHLLLSRGVLPLVLSLCSPVLINSSEAQAMCSAVLRKLAIAPGNSQLLLRGGAVRHLVTLMGNSSSMFVKMNCVATFCLLAQKPSVPPILASQGVLASVLEFLDHFERTEGALDTCVESMCVDLLSKLAQFSNASNPRERHLSSLLYRVVEKEDANTAPSIPQTTRPTGVEVWQNDRSFLQREQTGPLPPTAIFSRLILSFNDAPVVPHTPQTISYPGYAIEVSPSASYIEMGTIEPMLPPIETLEDNATQESDVRLQTGDFTPPPMFPKLTTPFKPLPFMPQVGMLITKPSSSKRQSEENMQRRAETPATDASVGTVKHLRAQGSLLHKRTTPQHLTLVSVKEDVKEIPYERVSEAFGSDNHPHILHALEEGEPILRRRVLEALASVLKLPQELVVSMKHGVLELIEGGITVGIGEDETSDSHELSEHEIELQQLSARVFSVIAESPCGQAEILKGETVTHIKPVFAAMSNKRTCEHLYDALLHLTGSFAGARQLTSAGYLPIVLDHLKGCRLNDALRIRALKLLKNLLNDGVAGTTFRALELEVVAQCVKRLHSPNFEVRAAACNAVAALGFTDKARKAVVEHGAVVPRLCALLTDPQWHVASASAGALMSLAAHDEVKRQIVANEGLAPVNQLLQTNKLPLQLHTTKLVSVVTALPEARRLLDVPATILRLKTLTQDENALLARSAKEALAAVQWRA</sequence>
<organism evidence="3 4">
    <name type="scientific">Phytophthora infestans</name>
    <name type="common">Potato late blight agent</name>
    <name type="synonym">Botrytis infestans</name>
    <dbReference type="NCBI Taxonomy" id="4787"/>
    <lineage>
        <taxon>Eukaryota</taxon>
        <taxon>Sar</taxon>
        <taxon>Stramenopiles</taxon>
        <taxon>Oomycota</taxon>
        <taxon>Peronosporomycetes</taxon>
        <taxon>Peronosporales</taxon>
        <taxon>Peronosporaceae</taxon>
        <taxon>Phytophthora</taxon>
    </lineage>
</organism>
<proteinExistence type="predicted"/>
<reference evidence="3" key="1">
    <citation type="submission" date="2020-03" db="EMBL/GenBank/DDBJ databases">
        <title>Hybrid Assembly of Korean Phytophthora infestans isolates.</title>
        <authorList>
            <person name="Prokchorchik M."/>
            <person name="Lee Y."/>
            <person name="Seo J."/>
            <person name="Cho J.-H."/>
            <person name="Park Y.-E."/>
            <person name="Jang D.-C."/>
            <person name="Im J.-S."/>
            <person name="Choi J.-G."/>
            <person name="Park H.-J."/>
            <person name="Lee G.-B."/>
            <person name="Lee Y.-G."/>
            <person name="Hong S.-Y."/>
            <person name="Cho K."/>
            <person name="Sohn K.H."/>
        </authorList>
    </citation>
    <scope>NUCLEOTIDE SEQUENCE</scope>
    <source>
        <strain evidence="3">KR_2_A2</strain>
    </source>
</reference>
<feature type="region of interest" description="Disordered" evidence="2">
    <location>
        <begin position="123"/>
        <end position="151"/>
    </location>
</feature>
<dbReference type="Gene3D" id="1.25.10.10">
    <property type="entry name" value="Leucine-rich Repeat Variant"/>
    <property type="match status" value="6"/>
</dbReference>
<evidence type="ECO:0000256" key="2">
    <source>
        <dbReference type="SAM" id="MobiDB-lite"/>
    </source>
</evidence>
<dbReference type="PANTHER" id="PTHR15599:SF1">
    <property type="entry name" value="RADIAL SPOKE HEAD 14 HOMOLOG"/>
    <property type="match status" value="1"/>
</dbReference>
<feature type="compositionally biased region" description="Basic and acidic residues" evidence="2">
    <location>
        <begin position="1467"/>
        <end position="1478"/>
    </location>
</feature>
<feature type="region of interest" description="Disordered" evidence="2">
    <location>
        <begin position="1"/>
        <end position="38"/>
    </location>
</feature>
<accession>A0A8S9UYD8</accession>
<dbReference type="Proteomes" id="UP000704712">
    <property type="component" value="Unassembled WGS sequence"/>
</dbReference>
<feature type="repeat" description="ARM" evidence="1">
    <location>
        <begin position="1758"/>
        <end position="1800"/>
    </location>
</feature>
<protein>
    <submittedName>
        <fullName evidence="3">Uncharacterized protein</fullName>
    </submittedName>
</protein>
<comment type="caution">
    <text evidence="3">The sequence shown here is derived from an EMBL/GenBank/DDBJ whole genome shotgun (WGS) entry which is preliminary data.</text>
</comment>
<evidence type="ECO:0000256" key="1">
    <source>
        <dbReference type="PROSITE-ProRule" id="PRU00259"/>
    </source>
</evidence>
<dbReference type="SMART" id="SM00185">
    <property type="entry name" value="ARM"/>
    <property type="match status" value="9"/>
</dbReference>
<feature type="compositionally biased region" description="Polar residues" evidence="2">
    <location>
        <begin position="123"/>
        <end position="147"/>
    </location>
</feature>
<feature type="region of interest" description="Disordered" evidence="2">
    <location>
        <begin position="1462"/>
        <end position="1485"/>
    </location>
</feature>
<dbReference type="InterPro" id="IPR000225">
    <property type="entry name" value="Armadillo"/>
</dbReference>